<dbReference type="Gene3D" id="3.30.530.20">
    <property type="match status" value="1"/>
</dbReference>
<keyword evidence="2" id="KW-0812">Transmembrane</keyword>
<dbReference type="SUPFAM" id="SSF55961">
    <property type="entry name" value="Bet v1-like"/>
    <property type="match status" value="1"/>
</dbReference>
<dbReference type="RefSeq" id="WP_093348246.1">
    <property type="nucleotide sequence ID" value="NZ_FOUY01000025.1"/>
</dbReference>
<dbReference type="PANTHER" id="PTHR38588:SF1">
    <property type="entry name" value="BLL0334 PROTEIN"/>
    <property type="match status" value="1"/>
</dbReference>
<name>A0A1I5D5I7_PSUAM</name>
<dbReference type="AlphaFoldDB" id="A0A1I5D5I7"/>
<sequence length="240" mass="23474">MKISGSNVVAHPVEHVWDALLDPRVLVSSIPGCEKLEAVGDHEYAMTVTAGVAAVKGTYAGRCALSDLKPHESLVMTLTGAGGPGTIDAVVDVGFDDLGADGTRISYAADATVGGMVGGVGQRMLASVSKRMAAEFFGNVGSAITVPASVPIDGAEPASADGTGAATAPTDSPTAAPALVGGPGYTAPTARPGVYTASGPAPGTVPGSPSGTDELTRGIGIGAAVALLGVLVGAALGRRR</sequence>
<evidence type="ECO:0000256" key="2">
    <source>
        <dbReference type="SAM" id="Phobius"/>
    </source>
</evidence>
<evidence type="ECO:0000313" key="4">
    <source>
        <dbReference type="Proteomes" id="UP000199614"/>
    </source>
</evidence>
<keyword evidence="4" id="KW-1185">Reference proteome</keyword>
<dbReference type="STRING" id="260086.SAMN05216207_102536"/>
<dbReference type="CDD" id="cd05018">
    <property type="entry name" value="CoxG"/>
    <property type="match status" value="1"/>
</dbReference>
<accession>A0A1I5D5I7</accession>
<dbReference type="Pfam" id="PF06240">
    <property type="entry name" value="COXG"/>
    <property type="match status" value="1"/>
</dbReference>
<protein>
    <recommendedName>
        <fullName evidence="5">Carbon monoxide dehydrogenase subunit G</fullName>
    </recommendedName>
</protein>
<evidence type="ECO:0000256" key="1">
    <source>
        <dbReference type="SAM" id="MobiDB-lite"/>
    </source>
</evidence>
<proteinExistence type="predicted"/>
<reference evidence="3 4" key="1">
    <citation type="submission" date="2016-10" db="EMBL/GenBank/DDBJ databases">
        <authorList>
            <person name="de Groot N.N."/>
        </authorList>
    </citation>
    <scope>NUCLEOTIDE SEQUENCE [LARGE SCALE GENOMIC DNA]</scope>
    <source>
        <strain evidence="3 4">CGMCC 4.1877</strain>
    </source>
</reference>
<dbReference type="InterPro" id="IPR023393">
    <property type="entry name" value="START-like_dom_sf"/>
</dbReference>
<evidence type="ECO:0008006" key="5">
    <source>
        <dbReference type="Google" id="ProtNLM"/>
    </source>
</evidence>
<gene>
    <name evidence="3" type="ORF">SAMN05216207_102536</name>
</gene>
<keyword evidence="2" id="KW-1133">Transmembrane helix</keyword>
<dbReference type="InterPro" id="IPR010419">
    <property type="entry name" value="CO_DH_gsu"/>
</dbReference>
<feature type="region of interest" description="Disordered" evidence="1">
    <location>
        <begin position="155"/>
        <end position="211"/>
    </location>
</feature>
<organism evidence="3 4">
    <name type="scientific">Pseudonocardia ammonioxydans</name>
    <dbReference type="NCBI Taxonomy" id="260086"/>
    <lineage>
        <taxon>Bacteria</taxon>
        <taxon>Bacillati</taxon>
        <taxon>Actinomycetota</taxon>
        <taxon>Actinomycetes</taxon>
        <taxon>Pseudonocardiales</taxon>
        <taxon>Pseudonocardiaceae</taxon>
        <taxon>Pseudonocardia</taxon>
    </lineage>
</organism>
<dbReference type="Proteomes" id="UP000199614">
    <property type="component" value="Unassembled WGS sequence"/>
</dbReference>
<feature type="compositionally biased region" description="Low complexity" evidence="1">
    <location>
        <begin position="157"/>
        <end position="178"/>
    </location>
</feature>
<dbReference type="OrthoDB" id="9787428at2"/>
<feature type="transmembrane region" description="Helical" evidence="2">
    <location>
        <begin position="218"/>
        <end position="237"/>
    </location>
</feature>
<dbReference type="EMBL" id="FOUY01000025">
    <property type="protein sequence ID" value="SFN94495.1"/>
    <property type="molecule type" value="Genomic_DNA"/>
</dbReference>
<evidence type="ECO:0000313" key="3">
    <source>
        <dbReference type="EMBL" id="SFN94495.1"/>
    </source>
</evidence>
<dbReference type="PANTHER" id="PTHR38588">
    <property type="entry name" value="BLL0334 PROTEIN"/>
    <property type="match status" value="1"/>
</dbReference>
<keyword evidence="2" id="KW-0472">Membrane</keyword>